<evidence type="ECO:0000313" key="1">
    <source>
        <dbReference type="EMBL" id="KAH7268647.1"/>
    </source>
</evidence>
<organism evidence="1 2">
    <name type="scientific">Fusarium solani</name>
    <name type="common">Filamentous fungus</name>
    <dbReference type="NCBI Taxonomy" id="169388"/>
    <lineage>
        <taxon>Eukaryota</taxon>
        <taxon>Fungi</taxon>
        <taxon>Dikarya</taxon>
        <taxon>Ascomycota</taxon>
        <taxon>Pezizomycotina</taxon>
        <taxon>Sordariomycetes</taxon>
        <taxon>Hypocreomycetidae</taxon>
        <taxon>Hypocreales</taxon>
        <taxon>Nectriaceae</taxon>
        <taxon>Fusarium</taxon>
        <taxon>Fusarium solani species complex</taxon>
    </lineage>
</organism>
<dbReference type="OrthoDB" id="5098979at2759"/>
<proteinExistence type="predicted"/>
<accession>A0A9P9KUE8</accession>
<dbReference type="AlphaFoldDB" id="A0A9P9KUE8"/>
<keyword evidence="2" id="KW-1185">Reference proteome</keyword>
<sequence length="120" mass="14167">MAQKKKVLATATDFRIVDYKSHGKSPAKKGEKKERDEFGDEIEFAMDFKVKWTNGPSWEDELSEGWFREKDLQGLNQTLVLQYWEDKGGWNACCNFDTRMKHFLAIHDERMDAKSHRKSY</sequence>
<dbReference type="EMBL" id="JAGTJS010000005">
    <property type="protein sequence ID" value="KAH7268647.1"/>
    <property type="molecule type" value="Genomic_DNA"/>
</dbReference>
<reference evidence="1" key="1">
    <citation type="journal article" date="2021" name="Nat. Commun.">
        <title>Genetic determinants of endophytism in the Arabidopsis root mycobiome.</title>
        <authorList>
            <person name="Mesny F."/>
            <person name="Miyauchi S."/>
            <person name="Thiergart T."/>
            <person name="Pickel B."/>
            <person name="Atanasova L."/>
            <person name="Karlsson M."/>
            <person name="Huettel B."/>
            <person name="Barry K.W."/>
            <person name="Haridas S."/>
            <person name="Chen C."/>
            <person name="Bauer D."/>
            <person name="Andreopoulos W."/>
            <person name="Pangilinan J."/>
            <person name="LaButti K."/>
            <person name="Riley R."/>
            <person name="Lipzen A."/>
            <person name="Clum A."/>
            <person name="Drula E."/>
            <person name="Henrissat B."/>
            <person name="Kohler A."/>
            <person name="Grigoriev I.V."/>
            <person name="Martin F.M."/>
            <person name="Hacquard S."/>
        </authorList>
    </citation>
    <scope>NUCLEOTIDE SEQUENCE</scope>
    <source>
        <strain evidence="1">FSSC 5 MPI-SDFR-AT-0091</strain>
    </source>
</reference>
<evidence type="ECO:0000313" key="2">
    <source>
        <dbReference type="Proteomes" id="UP000736672"/>
    </source>
</evidence>
<protein>
    <submittedName>
        <fullName evidence="1">Uncharacterized protein</fullName>
    </submittedName>
</protein>
<name>A0A9P9KUE8_FUSSL</name>
<dbReference type="Proteomes" id="UP000736672">
    <property type="component" value="Unassembled WGS sequence"/>
</dbReference>
<comment type="caution">
    <text evidence="1">The sequence shown here is derived from an EMBL/GenBank/DDBJ whole genome shotgun (WGS) entry which is preliminary data.</text>
</comment>
<gene>
    <name evidence="1" type="ORF">B0J15DRAFT_462651</name>
</gene>